<dbReference type="AlphaFoldDB" id="A0A3P7DYG1"/>
<dbReference type="SMART" id="SM00164">
    <property type="entry name" value="TBC"/>
    <property type="match status" value="1"/>
</dbReference>
<dbReference type="Gene3D" id="1.10.10.750">
    <property type="entry name" value="Ypt/Rab-GAP domain of gyp1p, domain 1"/>
    <property type="match status" value="1"/>
</dbReference>
<proteinExistence type="predicted"/>
<evidence type="ECO:0000313" key="3">
    <source>
        <dbReference type="EMBL" id="VDM08794.1"/>
    </source>
</evidence>
<organism evidence="3 4">
    <name type="scientific">Wuchereria bancrofti</name>
    <dbReference type="NCBI Taxonomy" id="6293"/>
    <lineage>
        <taxon>Eukaryota</taxon>
        <taxon>Metazoa</taxon>
        <taxon>Ecdysozoa</taxon>
        <taxon>Nematoda</taxon>
        <taxon>Chromadorea</taxon>
        <taxon>Rhabditida</taxon>
        <taxon>Spirurina</taxon>
        <taxon>Spiruromorpha</taxon>
        <taxon>Filarioidea</taxon>
        <taxon>Onchocercidae</taxon>
        <taxon>Wuchereria</taxon>
    </lineage>
</organism>
<evidence type="ECO:0000259" key="2">
    <source>
        <dbReference type="PROSITE" id="PS50086"/>
    </source>
</evidence>
<keyword evidence="4" id="KW-1185">Reference proteome</keyword>
<evidence type="ECO:0000256" key="1">
    <source>
        <dbReference type="SAM" id="MobiDB-lite"/>
    </source>
</evidence>
<dbReference type="OMA" id="MTEYFIA"/>
<evidence type="ECO:0000313" key="4">
    <source>
        <dbReference type="Proteomes" id="UP000270924"/>
    </source>
</evidence>
<dbReference type="FunFam" id="1.10.10.750:FF:000005">
    <property type="entry name" value="TBC1 domain family member 14"/>
    <property type="match status" value="1"/>
</dbReference>
<gene>
    <name evidence="3" type="ORF">WBA_LOCUS2180</name>
</gene>
<dbReference type="PANTHER" id="PTHR47219">
    <property type="entry name" value="RAB GTPASE-ACTIVATING PROTEIN 1-LIKE"/>
    <property type="match status" value="1"/>
</dbReference>
<dbReference type="GO" id="GO:0031267">
    <property type="term" value="F:small GTPase binding"/>
    <property type="evidence" value="ECO:0007669"/>
    <property type="project" value="TreeGrafter"/>
</dbReference>
<dbReference type="InterPro" id="IPR050302">
    <property type="entry name" value="Rab_GAP_TBC_domain"/>
</dbReference>
<feature type="domain" description="Rab-GAP TBC" evidence="2">
    <location>
        <begin position="424"/>
        <end position="657"/>
    </location>
</feature>
<dbReference type="GO" id="GO:0031410">
    <property type="term" value="C:cytoplasmic vesicle"/>
    <property type="evidence" value="ECO:0007669"/>
    <property type="project" value="UniProtKB-ARBA"/>
</dbReference>
<dbReference type="Proteomes" id="UP000270924">
    <property type="component" value="Unassembled WGS sequence"/>
</dbReference>
<dbReference type="FunCoup" id="A0A3P7DYG1">
    <property type="interactions" value="672"/>
</dbReference>
<sequence length="843" mass="95561">MHYMFIYQALASRSSEKQKQKHQRVEQKKVNEEEKEGLKKAEVLTLSIPGSLQTVLENLPLVYNADDKNLQQVTVSAGNNDKDEKISFKRGHHRRSSYESAQIQLTHHPRRLNFHHNIHWINKKSLTTHDTFLKLQSQVSSKMRKSSSSSFHSNYFSRSISFKNDYDVEGSDNSSLTSSMTVATTTGAVTTITSTVARTGTTHGSGVGESLSSKRSSLDFRSELSFGIIRDNDDNSVDNEDRNSDDNTSFGNVDSMVDDSMQKRGNKGGRNALSLLSNTFTRKLFSRSKQHEHQRTSSWRIFGSKKWKKIGGNHAIFTTGASCSSATDDICCSTTGLILEDRPSTLPAKSVAEQRRHEAQYLALIEATKRQEARRARQRQQLLEMKRKEEDEAAAAAEVWCSRILPNWENMKDSKHCRELWWRGIPPKVRGHVWSLAIGNELNLTPELYEICVTRARHHAFATTMTKQYGANGSSLIGFTDIDQRFIPPAFSKAGSDMKRPIGREGTLELIHLDVSRTFPHLGFFQKGGPYEELLLDLLSAYVCYRPDIGYVQSMCFLGAMLLLQIHQPYQSFQAFANLLNRPLMLSFFGLRQHQMTVYFIAYDQYFEQELPKLHHHFDVLDVRPDMYLIEWVYTLYAKSLPFDVCCRVWDVLLRDGEQFVFNTALGIMHLYESELENMNDFDAIIHFLTHLPESMNVNQLFDAIEPFMKFPSSFGTTSEHGNGKKRSFQQIHSNVSERIAQGAVVTDGSRKSDLFSPINTLHQNGDTSIRAGSCKSIVTNGLAKTSYNVGEQRATTLGLNVSNMKMSKSLSEFLDDLLRDASTRESDVYADVFPKSRAPTAV</sequence>
<feature type="region of interest" description="Disordered" evidence="1">
    <location>
        <begin position="14"/>
        <end position="34"/>
    </location>
</feature>
<dbReference type="FunFam" id="1.10.472.80:FF:000006">
    <property type="entry name" value="TBC1 domain family member 14"/>
    <property type="match status" value="1"/>
</dbReference>
<dbReference type="PANTHER" id="PTHR47219:SF15">
    <property type="entry name" value="TBC1 DOMAIN FAMILY MEMBER 12 ISOFORM X1"/>
    <property type="match status" value="1"/>
</dbReference>
<dbReference type="FunFam" id="1.10.8.270:FF:000008">
    <property type="entry name" value="Putative TBC1 domain family member 14"/>
    <property type="match status" value="1"/>
</dbReference>
<dbReference type="SUPFAM" id="SSF47923">
    <property type="entry name" value="Ypt/Rab-GAP domain of gyp1p"/>
    <property type="match status" value="2"/>
</dbReference>
<dbReference type="InParanoid" id="A0A3P7DYG1"/>
<feature type="region of interest" description="Disordered" evidence="1">
    <location>
        <begin position="231"/>
        <end position="272"/>
    </location>
</feature>
<dbReference type="OrthoDB" id="294251at2759"/>
<dbReference type="GO" id="GO:0016192">
    <property type="term" value="P:vesicle-mediated transport"/>
    <property type="evidence" value="ECO:0007669"/>
    <property type="project" value="UniProtKB-ARBA"/>
</dbReference>
<dbReference type="Gene3D" id="1.10.8.270">
    <property type="entry name" value="putative rabgap domain of human tbc1 domain family member 14 like domains"/>
    <property type="match status" value="1"/>
</dbReference>
<protein>
    <recommendedName>
        <fullName evidence="2">Rab-GAP TBC domain-containing protein</fullName>
    </recommendedName>
</protein>
<dbReference type="GO" id="GO:0005773">
    <property type="term" value="C:vacuole"/>
    <property type="evidence" value="ECO:0007669"/>
    <property type="project" value="UniProtKB-ARBA"/>
</dbReference>
<dbReference type="Pfam" id="PF00566">
    <property type="entry name" value="RabGAP-TBC"/>
    <property type="match status" value="1"/>
</dbReference>
<name>A0A3P7DYG1_WUCBA</name>
<dbReference type="InterPro" id="IPR035969">
    <property type="entry name" value="Rab-GAP_TBC_sf"/>
</dbReference>
<dbReference type="InterPro" id="IPR000195">
    <property type="entry name" value="Rab-GAP-TBC_dom"/>
</dbReference>
<dbReference type="GO" id="GO:0005096">
    <property type="term" value="F:GTPase activator activity"/>
    <property type="evidence" value="ECO:0007669"/>
    <property type="project" value="TreeGrafter"/>
</dbReference>
<reference evidence="3 4" key="1">
    <citation type="submission" date="2018-11" db="EMBL/GenBank/DDBJ databases">
        <authorList>
            <consortium name="Pathogen Informatics"/>
        </authorList>
    </citation>
    <scope>NUCLEOTIDE SEQUENCE [LARGE SCALE GENOMIC DNA]</scope>
</reference>
<dbReference type="PROSITE" id="PS50086">
    <property type="entry name" value="TBC_RABGAP"/>
    <property type="match status" value="1"/>
</dbReference>
<accession>A0A3P7DYG1</accession>
<dbReference type="EMBL" id="UYWW01000556">
    <property type="protein sequence ID" value="VDM08794.1"/>
    <property type="molecule type" value="Genomic_DNA"/>
</dbReference>
<dbReference type="Gene3D" id="1.10.472.80">
    <property type="entry name" value="Ypt/Rab-GAP domain of gyp1p, domain 3"/>
    <property type="match status" value="1"/>
</dbReference>